<keyword evidence="3" id="KW-0560">Oxidoreductase</keyword>
<evidence type="ECO:0000256" key="2">
    <source>
        <dbReference type="ARBA" id="ARBA00022729"/>
    </source>
</evidence>
<dbReference type="AlphaFoldDB" id="A0A6S6S8Q0"/>
<feature type="signal peptide" evidence="6">
    <location>
        <begin position="1"/>
        <end position="27"/>
    </location>
</feature>
<evidence type="ECO:0000256" key="6">
    <source>
        <dbReference type="SAM" id="SignalP"/>
    </source>
</evidence>
<protein>
    <submittedName>
        <fullName evidence="8">Periplasmic thiol:disulfide interchange protein DsbA</fullName>
    </submittedName>
</protein>
<dbReference type="PANTHER" id="PTHR13887">
    <property type="entry name" value="GLUTATHIONE S-TRANSFERASE KAPPA"/>
    <property type="match status" value="1"/>
</dbReference>
<dbReference type="Gene3D" id="3.40.30.10">
    <property type="entry name" value="Glutaredoxin"/>
    <property type="match status" value="1"/>
</dbReference>
<gene>
    <name evidence="8" type="ORF">HELGO_WM30619</name>
</gene>
<evidence type="ECO:0000256" key="5">
    <source>
        <dbReference type="ARBA" id="ARBA00023284"/>
    </source>
</evidence>
<evidence type="ECO:0000256" key="3">
    <source>
        <dbReference type="ARBA" id="ARBA00023002"/>
    </source>
</evidence>
<dbReference type="InterPro" id="IPR012336">
    <property type="entry name" value="Thioredoxin-like_fold"/>
</dbReference>
<feature type="domain" description="Thioredoxin" evidence="7">
    <location>
        <begin position="156"/>
        <end position="330"/>
    </location>
</feature>
<feature type="chain" id="PRO_5028334182" evidence="6">
    <location>
        <begin position="28"/>
        <end position="340"/>
    </location>
</feature>
<evidence type="ECO:0000259" key="7">
    <source>
        <dbReference type="PROSITE" id="PS51352"/>
    </source>
</evidence>
<keyword evidence="4" id="KW-1015">Disulfide bond</keyword>
<accession>A0A6S6S8Q0</accession>
<dbReference type="Pfam" id="PF13462">
    <property type="entry name" value="Thioredoxin_4"/>
    <property type="match status" value="1"/>
</dbReference>
<dbReference type="PANTHER" id="PTHR13887:SF14">
    <property type="entry name" value="DISULFIDE BOND FORMATION PROTEIN D"/>
    <property type="match status" value="1"/>
</dbReference>
<keyword evidence="5" id="KW-0676">Redox-active center</keyword>
<dbReference type="InterPro" id="IPR013766">
    <property type="entry name" value="Thioredoxin_domain"/>
</dbReference>
<dbReference type="Gene3D" id="1.10.4030.10">
    <property type="entry name" value="Porin chaperone SurA, peptide-binding domain"/>
    <property type="match status" value="1"/>
</dbReference>
<proteinExistence type="inferred from homology"/>
<evidence type="ECO:0000256" key="1">
    <source>
        <dbReference type="ARBA" id="ARBA00005791"/>
    </source>
</evidence>
<organism evidence="8">
    <name type="scientific">uncultured Thiotrichaceae bacterium</name>
    <dbReference type="NCBI Taxonomy" id="298394"/>
    <lineage>
        <taxon>Bacteria</taxon>
        <taxon>Pseudomonadati</taxon>
        <taxon>Pseudomonadota</taxon>
        <taxon>Gammaproteobacteria</taxon>
        <taxon>Thiotrichales</taxon>
        <taxon>Thiotrichaceae</taxon>
        <taxon>environmental samples</taxon>
    </lineage>
</organism>
<dbReference type="SUPFAM" id="SSF52833">
    <property type="entry name" value="Thioredoxin-like"/>
    <property type="match status" value="1"/>
</dbReference>
<evidence type="ECO:0000256" key="4">
    <source>
        <dbReference type="ARBA" id="ARBA00023157"/>
    </source>
</evidence>
<evidence type="ECO:0000313" key="8">
    <source>
        <dbReference type="EMBL" id="CAA6804173.1"/>
    </source>
</evidence>
<dbReference type="PROSITE" id="PS51352">
    <property type="entry name" value="THIOREDOXIN_2"/>
    <property type="match status" value="1"/>
</dbReference>
<dbReference type="GO" id="GO:0016491">
    <property type="term" value="F:oxidoreductase activity"/>
    <property type="evidence" value="ECO:0007669"/>
    <property type="project" value="UniProtKB-KW"/>
</dbReference>
<dbReference type="InterPro" id="IPR036249">
    <property type="entry name" value="Thioredoxin-like_sf"/>
</dbReference>
<keyword evidence="2 6" id="KW-0732">Signal</keyword>
<comment type="similarity">
    <text evidence="1">Belongs to the thioredoxin family. DsbA subfamily.</text>
</comment>
<sequence length="340" mass="38377">MNKTSKYFSALLLSLIILLPFSQAVSAKDNDLFQLDDADHKATDFSLLFQQSLYNLELQYYKDRVNLVDRALLELELKKSIKESGKSEKQVAIELFDVAEPSEDEAKKFYDENKANFDQTFDEVKDRLIPFLKEEAQVKKQKELLDKIKHNNILTLKFDLPIPPLVNVAMEGYPSKGADNARAVLVEFADFQCPYCKEAGAALKKTLAKFEDDLKIVYMDFPVNPSGISRKVAEGAACAGKQNKFWEYHDQAFAKQSELTADSALALAEELQLDTDAFNECLSSDFPAQHVNKAEEEGLRLGVDETPTLFLNGRRLHLHDLEKDLPVEIEKILKSSAANS</sequence>
<dbReference type="EMBL" id="CACVAV010000070">
    <property type="protein sequence ID" value="CAA6804173.1"/>
    <property type="molecule type" value="Genomic_DNA"/>
</dbReference>
<reference evidence="8" key="1">
    <citation type="submission" date="2020-01" db="EMBL/GenBank/DDBJ databases">
        <authorList>
            <person name="Meier V. D."/>
            <person name="Meier V D."/>
        </authorList>
    </citation>
    <scope>NUCLEOTIDE SEQUENCE</scope>
    <source>
        <strain evidence="8">HLG_WM_MAG_08</strain>
    </source>
</reference>
<name>A0A6S6S8Q0_9GAMM</name>